<evidence type="ECO:0000313" key="4">
    <source>
        <dbReference type="Proteomes" id="UP000605361"/>
    </source>
</evidence>
<dbReference type="InterPro" id="IPR050237">
    <property type="entry name" value="ATP-dep_AMP-bd_enzyme"/>
</dbReference>
<keyword evidence="3" id="KW-0436">Ligase</keyword>
<dbReference type="AlphaFoldDB" id="A0A931AHA7"/>
<dbReference type="InterPro" id="IPR045851">
    <property type="entry name" value="AMP-bd_C_sf"/>
</dbReference>
<dbReference type="RefSeq" id="WP_195899959.1">
    <property type="nucleotide sequence ID" value="NZ_JADOGI010000144.1"/>
</dbReference>
<protein>
    <submittedName>
        <fullName evidence="3">Acyl--CoA ligase</fullName>
    </submittedName>
</protein>
<accession>A0A931AHA7</accession>
<dbReference type="PROSITE" id="PS00455">
    <property type="entry name" value="AMP_BINDING"/>
    <property type="match status" value="1"/>
</dbReference>
<name>A0A931AHA7_9ACTN</name>
<dbReference type="SUPFAM" id="SSF56801">
    <property type="entry name" value="Acetyl-CoA synthetase-like"/>
    <property type="match status" value="1"/>
</dbReference>
<evidence type="ECO:0000259" key="1">
    <source>
        <dbReference type="Pfam" id="PF00501"/>
    </source>
</evidence>
<gene>
    <name evidence="3" type="ORF">ITP53_36140</name>
</gene>
<proteinExistence type="predicted"/>
<dbReference type="GO" id="GO:0016878">
    <property type="term" value="F:acid-thiol ligase activity"/>
    <property type="evidence" value="ECO:0007669"/>
    <property type="project" value="UniProtKB-ARBA"/>
</dbReference>
<reference evidence="3" key="1">
    <citation type="submission" date="2020-11" db="EMBL/GenBank/DDBJ databases">
        <title>Whole-genome analyses of Nonomuraea sp. K274.</title>
        <authorList>
            <person name="Veyisoglu A."/>
        </authorList>
    </citation>
    <scope>NUCLEOTIDE SEQUENCE</scope>
    <source>
        <strain evidence="3">K274</strain>
    </source>
</reference>
<sequence length="525" mass="54728">MSTLAALARQAHERHAALPAVHDGTGWLTFGELGATARAVAVRLRERGVETGDRVVIALRNQAAILQIEHAVFLSGLVRVAVSSRLHGREIAGIAHDCAAAVVVCEPEHVEALVSAAPPLRALVVDTAGRIEPPAGAVDLAGLVAAPEDPARLDFAVPDDPDAPAALMYTSGTTGDPKGAIVTHRMWLAMIRALSENLPIRGPGDVVLHVAPMSHFGGSVGSAYTFAGAAAVPLPRFEPGAALAAVERFGVTVLPLVPTMLKELTVAAQAMTTGGGQGSLAGLAAVPYGGSAISVPAAARASRVFGEVLYQCYGLSEALAPLTVLSAADHRHGGERLASAGRPVRGVEIEVVDAEGRAVPAGDTGEVRVRGEAVMPGYWNRPAESADVLGAGGWFRTGDIGRFDGEGYLYLVDRRRDVIVSGGFNVYPGEVERAIAELHGVHEVVVFGVPHARWGEAVAAAVVPAPGCHLTAEDVVTACRTRLASYKKPLLVDVVDELPLSSTGKINRREVRDRYWSAGGRHVGE</sequence>
<dbReference type="InterPro" id="IPR020845">
    <property type="entry name" value="AMP-binding_CS"/>
</dbReference>
<dbReference type="Proteomes" id="UP000605361">
    <property type="component" value="Unassembled WGS sequence"/>
</dbReference>
<dbReference type="Gene3D" id="3.30.300.30">
    <property type="match status" value="1"/>
</dbReference>
<dbReference type="InterPro" id="IPR042099">
    <property type="entry name" value="ANL_N_sf"/>
</dbReference>
<evidence type="ECO:0000313" key="3">
    <source>
        <dbReference type="EMBL" id="MBF8191049.1"/>
    </source>
</evidence>
<evidence type="ECO:0000259" key="2">
    <source>
        <dbReference type="Pfam" id="PF13193"/>
    </source>
</evidence>
<dbReference type="InterPro" id="IPR025110">
    <property type="entry name" value="AMP-bd_C"/>
</dbReference>
<keyword evidence="4" id="KW-1185">Reference proteome</keyword>
<organism evidence="3 4">
    <name type="scientific">Nonomuraea cypriaca</name>
    <dbReference type="NCBI Taxonomy" id="1187855"/>
    <lineage>
        <taxon>Bacteria</taxon>
        <taxon>Bacillati</taxon>
        <taxon>Actinomycetota</taxon>
        <taxon>Actinomycetes</taxon>
        <taxon>Streptosporangiales</taxon>
        <taxon>Streptosporangiaceae</taxon>
        <taxon>Nonomuraea</taxon>
    </lineage>
</organism>
<dbReference type="PANTHER" id="PTHR43767">
    <property type="entry name" value="LONG-CHAIN-FATTY-ACID--COA LIGASE"/>
    <property type="match status" value="1"/>
</dbReference>
<dbReference type="Gene3D" id="3.40.50.12780">
    <property type="entry name" value="N-terminal domain of ligase-like"/>
    <property type="match status" value="1"/>
</dbReference>
<feature type="domain" description="AMP-dependent synthetase/ligase" evidence="1">
    <location>
        <begin position="9"/>
        <end position="379"/>
    </location>
</feature>
<feature type="domain" description="AMP-binding enzyme C-terminal" evidence="2">
    <location>
        <begin position="430"/>
        <end position="505"/>
    </location>
</feature>
<comment type="caution">
    <text evidence="3">The sequence shown here is derived from an EMBL/GenBank/DDBJ whole genome shotgun (WGS) entry which is preliminary data.</text>
</comment>
<dbReference type="Pfam" id="PF00501">
    <property type="entry name" value="AMP-binding"/>
    <property type="match status" value="1"/>
</dbReference>
<dbReference type="PANTHER" id="PTHR43767:SF1">
    <property type="entry name" value="NONRIBOSOMAL PEPTIDE SYNTHASE PES1 (EUROFUNG)-RELATED"/>
    <property type="match status" value="1"/>
</dbReference>
<dbReference type="EMBL" id="JADOGI010000144">
    <property type="protein sequence ID" value="MBF8191049.1"/>
    <property type="molecule type" value="Genomic_DNA"/>
</dbReference>
<dbReference type="InterPro" id="IPR000873">
    <property type="entry name" value="AMP-dep_synth/lig_dom"/>
</dbReference>
<dbReference type="Pfam" id="PF13193">
    <property type="entry name" value="AMP-binding_C"/>
    <property type="match status" value="1"/>
</dbReference>